<dbReference type="OrthoDB" id="6981030at2"/>
<evidence type="ECO:0000313" key="2">
    <source>
        <dbReference type="EMBL" id="OLF51107.1"/>
    </source>
</evidence>
<proteinExistence type="predicted"/>
<dbReference type="EMBL" id="MSCT01000024">
    <property type="protein sequence ID" value="OLF51107.1"/>
    <property type="molecule type" value="Genomic_DNA"/>
</dbReference>
<dbReference type="Pfam" id="PF13503">
    <property type="entry name" value="DUF4123"/>
    <property type="match status" value="1"/>
</dbReference>
<gene>
    <name evidence="2" type="ORF">BTN82_28730</name>
</gene>
<dbReference type="RefSeq" id="WP_075122387.1">
    <property type="nucleotide sequence ID" value="NZ_MSCT01000024.1"/>
</dbReference>
<feature type="domain" description="DUF4123" evidence="1">
    <location>
        <begin position="26"/>
        <end position="145"/>
    </location>
</feature>
<accession>A0A1Q8EH23</accession>
<sequence length="268" mass="30815">MYASNLQWHELLWDQTQQVGLEHIDLLIDATSLDYPLLEELANQPDAPVLAKLFDNTPEVAIADFGPLLLRVNKAQKPWLKTFIGAVDCNQHVLALFSPWRFETLAAHLRGCTQARWNQGRAEGVLRYYDPRMFVPVCETLTPAQGKVFHAPVIAWHWLDRDQQPQSLPGNHVRHTPPPAIEPFMFDHPQVANLLAWTEADNYRVERCATPQDYGMSRKEGLIRHLFHSQLAANKQGLKEPEERQPFIQEWLLDNSPFVIDEPPRPLI</sequence>
<dbReference type="AlphaFoldDB" id="A0A1Q8EH23"/>
<evidence type="ECO:0000313" key="3">
    <source>
        <dbReference type="Proteomes" id="UP000185578"/>
    </source>
</evidence>
<dbReference type="Proteomes" id="UP000185578">
    <property type="component" value="Unassembled WGS sequence"/>
</dbReference>
<evidence type="ECO:0000259" key="1">
    <source>
        <dbReference type="Pfam" id="PF13503"/>
    </source>
</evidence>
<comment type="caution">
    <text evidence="2">The sequence shown here is derived from an EMBL/GenBank/DDBJ whole genome shotgun (WGS) entry which is preliminary data.</text>
</comment>
<organism evidence="2 3">
    <name type="scientific">Pseudomonas chlororaphis</name>
    <dbReference type="NCBI Taxonomy" id="587753"/>
    <lineage>
        <taxon>Bacteria</taxon>
        <taxon>Pseudomonadati</taxon>
        <taxon>Pseudomonadota</taxon>
        <taxon>Gammaproteobacteria</taxon>
        <taxon>Pseudomonadales</taxon>
        <taxon>Pseudomonadaceae</taxon>
        <taxon>Pseudomonas</taxon>
    </lineage>
</organism>
<name>A0A1Q8EH23_9PSED</name>
<reference evidence="2 3" key="1">
    <citation type="submission" date="2016-12" db="EMBL/GenBank/DDBJ databases">
        <authorList>
            <person name="Song W.-J."/>
            <person name="Kurnit D.M."/>
        </authorList>
    </citation>
    <scope>NUCLEOTIDE SEQUENCE [LARGE SCALE GENOMIC DNA]</scope>
    <source>
        <strain evidence="2 3">PCL1601</strain>
    </source>
</reference>
<dbReference type="InterPro" id="IPR025391">
    <property type="entry name" value="DUF4123"/>
</dbReference>
<protein>
    <recommendedName>
        <fullName evidence="1">DUF4123 domain-containing protein</fullName>
    </recommendedName>
</protein>